<dbReference type="EMBL" id="UINC01002907">
    <property type="protein sequence ID" value="SVA01479.1"/>
    <property type="molecule type" value="Genomic_DNA"/>
</dbReference>
<gene>
    <name evidence="1" type="ORF">METZ01_LOCUS54333</name>
</gene>
<protein>
    <submittedName>
        <fullName evidence="1">Uncharacterized protein</fullName>
    </submittedName>
</protein>
<feature type="non-terminal residue" evidence="1">
    <location>
        <position position="1"/>
    </location>
</feature>
<dbReference type="AlphaFoldDB" id="A0A381SDA3"/>
<evidence type="ECO:0000313" key="1">
    <source>
        <dbReference type="EMBL" id="SVA01479.1"/>
    </source>
</evidence>
<accession>A0A381SDA3</accession>
<proteinExistence type="predicted"/>
<organism evidence="1">
    <name type="scientific">marine metagenome</name>
    <dbReference type="NCBI Taxonomy" id="408172"/>
    <lineage>
        <taxon>unclassified sequences</taxon>
        <taxon>metagenomes</taxon>
        <taxon>ecological metagenomes</taxon>
    </lineage>
</organism>
<name>A0A381SDA3_9ZZZZ</name>
<reference evidence="1" key="1">
    <citation type="submission" date="2018-05" db="EMBL/GenBank/DDBJ databases">
        <authorList>
            <person name="Lanie J.A."/>
            <person name="Ng W.-L."/>
            <person name="Kazmierczak K.M."/>
            <person name="Andrzejewski T.M."/>
            <person name="Davidsen T.M."/>
            <person name="Wayne K.J."/>
            <person name="Tettelin H."/>
            <person name="Glass J.I."/>
            <person name="Rusch D."/>
            <person name="Podicherti R."/>
            <person name="Tsui H.-C.T."/>
            <person name="Winkler M.E."/>
        </authorList>
    </citation>
    <scope>NUCLEOTIDE SEQUENCE</scope>
</reference>
<sequence length="51" mass="5550">VADTKLSESLKISPVTVEHDSGPVVLGNRCQKRTLANLLDNLTPIHTPQEN</sequence>